<dbReference type="EMBL" id="BGPR01000013">
    <property type="protein sequence ID" value="GBL77748.1"/>
    <property type="molecule type" value="Genomic_DNA"/>
</dbReference>
<reference evidence="1 2" key="1">
    <citation type="journal article" date="2019" name="Sci. Rep.">
        <title>Orb-weaving spider Araneus ventricosus genome elucidates the spidroin gene catalogue.</title>
        <authorList>
            <person name="Kono N."/>
            <person name="Nakamura H."/>
            <person name="Ohtoshi R."/>
            <person name="Moran D.A.P."/>
            <person name="Shinohara A."/>
            <person name="Yoshida Y."/>
            <person name="Fujiwara M."/>
            <person name="Mori M."/>
            <person name="Tomita M."/>
            <person name="Arakawa K."/>
        </authorList>
    </citation>
    <scope>NUCLEOTIDE SEQUENCE [LARGE SCALE GENOMIC DNA]</scope>
</reference>
<accession>A0A4Y2ADB4</accession>
<keyword evidence="2" id="KW-1185">Reference proteome</keyword>
<comment type="caution">
    <text evidence="1">The sequence shown here is derived from an EMBL/GenBank/DDBJ whole genome shotgun (WGS) entry which is preliminary data.</text>
</comment>
<gene>
    <name evidence="1" type="ORF">AVEN_152961_1</name>
</gene>
<name>A0A4Y2ADB4_ARAVE</name>
<sequence length="83" mass="9771">MHPIRHWSLALPLLPKGIRSPFDRQLRMWGNKKSPIQRNEMPTYFIISPQETKLTINSPLVEECPIQQTLKTKYRSLDQILSD</sequence>
<organism evidence="1 2">
    <name type="scientific">Araneus ventricosus</name>
    <name type="common">Orbweaver spider</name>
    <name type="synonym">Epeira ventricosa</name>
    <dbReference type="NCBI Taxonomy" id="182803"/>
    <lineage>
        <taxon>Eukaryota</taxon>
        <taxon>Metazoa</taxon>
        <taxon>Ecdysozoa</taxon>
        <taxon>Arthropoda</taxon>
        <taxon>Chelicerata</taxon>
        <taxon>Arachnida</taxon>
        <taxon>Araneae</taxon>
        <taxon>Araneomorphae</taxon>
        <taxon>Entelegynae</taxon>
        <taxon>Araneoidea</taxon>
        <taxon>Araneidae</taxon>
        <taxon>Araneus</taxon>
    </lineage>
</organism>
<protein>
    <submittedName>
        <fullName evidence="1">Uncharacterized protein</fullName>
    </submittedName>
</protein>
<dbReference type="AlphaFoldDB" id="A0A4Y2ADB4"/>
<evidence type="ECO:0000313" key="2">
    <source>
        <dbReference type="Proteomes" id="UP000499080"/>
    </source>
</evidence>
<evidence type="ECO:0000313" key="1">
    <source>
        <dbReference type="EMBL" id="GBL77748.1"/>
    </source>
</evidence>
<dbReference type="Proteomes" id="UP000499080">
    <property type="component" value="Unassembled WGS sequence"/>
</dbReference>
<proteinExistence type="predicted"/>